<dbReference type="EMBL" id="OZ034813">
    <property type="protein sequence ID" value="CAL1354571.1"/>
    <property type="molecule type" value="Genomic_DNA"/>
</dbReference>
<accession>A0AAV2CFI9</accession>
<feature type="compositionally biased region" description="Basic and acidic residues" evidence="1">
    <location>
        <begin position="1"/>
        <end position="18"/>
    </location>
</feature>
<keyword evidence="3" id="KW-1185">Reference proteome</keyword>
<evidence type="ECO:0000256" key="1">
    <source>
        <dbReference type="SAM" id="MobiDB-lite"/>
    </source>
</evidence>
<organism evidence="2 3">
    <name type="scientific">Linum trigynum</name>
    <dbReference type="NCBI Taxonomy" id="586398"/>
    <lineage>
        <taxon>Eukaryota</taxon>
        <taxon>Viridiplantae</taxon>
        <taxon>Streptophyta</taxon>
        <taxon>Embryophyta</taxon>
        <taxon>Tracheophyta</taxon>
        <taxon>Spermatophyta</taxon>
        <taxon>Magnoliopsida</taxon>
        <taxon>eudicotyledons</taxon>
        <taxon>Gunneridae</taxon>
        <taxon>Pentapetalae</taxon>
        <taxon>rosids</taxon>
        <taxon>fabids</taxon>
        <taxon>Malpighiales</taxon>
        <taxon>Linaceae</taxon>
        <taxon>Linum</taxon>
    </lineage>
</organism>
<sequence>MKKDHQKPTPQINKEKMKSLGNKLDTSSTIRRLVASVRGKGETNLTSKAMAHPNPKLQGFKQVQSVGGLVGHQPKMKGTTTLAASKTVKGKANRSPENGKCNPRKIEFDQNPGASNPLPEDAIGTEVSSSTTPTEGKKMVMGVDME</sequence>
<dbReference type="Proteomes" id="UP001497516">
    <property type="component" value="Chromosome 1"/>
</dbReference>
<name>A0AAV2CFI9_9ROSI</name>
<feature type="region of interest" description="Disordered" evidence="1">
    <location>
        <begin position="85"/>
        <end position="146"/>
    </location>
</feature>
<dbReference type="AlphaFoldDB" id="A0AAV2CFI9"/>
<gene>
    <name evidence="2" type="ORF">LTRI10_LOCUS2372</name>
</gene>
<proteinExistence type="predicted"/>
<feature type="region of interest" description="Disordered" evidence="1">
    <location>
        <begin position="1"/>
        <end position="56"/>
    </location>
</feature>
<evidence type="ECO:0000313" key="3">
    <source>
        <dbReference type="Proteomes" id="UP001497516"/>
    </source>
</evidence>
<protein>
    <submittedName>
        <fullName evidence="2">Uncharacterized protein</fullName>
    </submittedName>
</protein>
<evidence type="ECO:0000313" key="2">
    <source>
        <dbReference type="EMBL" id="CAL1354571.1"/>
    </source>
</evidence>
<reference evidence="2 3" key="1">
    <citation type="submission" date="2024-04" db="EMBL/GenBank/DDBJ databases">
        <authorList>
            <person name="Fracassetti M."/>
        </authorList>
    </citation>
    <scope>NUCLEOTIDE SEQUENCE [LARGE SCALE GENOMIC DNA]</scope>
</reference>